<dbReference type="PANTHER" id="PTHR43255">
    <property type="entry name" value="IRON-SULFUR-BINDING OXIDOREDUCTASE FADF-RELATED-RELATED"/>
    <property type="match status" value="1"/>
</dbReference>
<dbReference type="GO" id="GO:0046872">
    <property type="term" value="F:metal ion binding"/>
    <property type="evidence" value="ECO:0007669"/>
    <property type="project" value="UniProtKB-KW"/>
</dbReference>
<reference evidence="8 9" key="1">
    <citation type="submission" date="2018-08" db="EMBL/GenBank/DDBJ databases">
        <title>A genome reference for cultivated species of the human gut microbiota.</title>
        <authorList>
            <person name="Zou Y."/>
            <person name="Xue W."/>
            <person name="Luo G."/>
        </authorList>
    </citation>
    <scope>NUCLEOTIDE SEQUENCE [LARGE SCALE GENOMIC DNA]</scope>
    <source>
        <strain evidence="8 9">TF11-11</strain>
    </source>
</reference>
<evidence type="ECO:0000313" key="9">
    <source>
        <dbReference type="Proteomes" id="UP000261208"/>
    </source>
</evidence>
<evidence type="ECO:0000256" key="5">
    <source>
        <dbReference type="ARBA" id="ARBA00023014"/>
    </source>
</evidence>
<dbReference type="InterPro" id="IPR051460">
    <property type="entry name" value="HdrC_iron-sulfur_subunit"/>
</dbReference>
<feature type="domain" description="Cysteine-rich" evidence="6">
    <location>
        <begin position="240"/>
        <end position="284"/>
    </location>
</feature>
<dbReference type="GO" id="GO:0051539">
    <property type="term" value="F:4 iron, 4 sulfur cluster binding"/>
    <property type="evidence" value="ECO:0007669"/>
    <property type="project" value="UniProtKB-KW"/>
</dbReference>
<evidence type="ECO:0000259" key="6">
    <source>
        <dbReference type="Pfam" id="PF02754"/>
    </source>
</evidence>
<dbReference type="Gene3D" id="3.30.70.20">
    <property type="match status" value="1"/>
</dbReference>
<dbReference type="SUPFAM" id="SSF46548">
    <property type="entry name" value="alpha-helical ferredoxin"/>
    <property type="match status" value="1"/>
</dbReference>
<keyword evidence="4" id="KW-0408">Iron</keyword>
<dbReference type="PANTHER" id="PTHR43255:SF1">
    <property type="entry name" value="IRON-SULFUR-BINDING OXIDOREDUCTASE FADF-RELATED"/>
    <property type="match status" value="1"/>
</dbReference>
<evidence type="ECO:0000256" key="4">
    <source>
        <dbReference type="ARBA" id="ARBA00023004"/>
    </source>
</evidence>
<organism evidence="8 9">
    <name type="scientific">Dorea formicigenerans</name>
    <dbReference type="NCBI Taxonomy" id="39486"/>
    <lineage>
        <taxon>Bacteria</taxon>
        <taxon>Bacillati</taxon>
        <taxon>Bacillota</taxon>
        <taxon>Clostridia</taxon>
        <taxon>Lachnospirales</taxon>
        <taxon>Lachnospiraceae</taxon>
        <taxon>Dorea</taxon>
    </lineage>
</organism>
<dbReference type="AlphaFoldDB" id="A0A3E4M2J4"/>
<accession>A0A3E4M2J4</accession>
<evidence type="ECO:0000313" key="8">
    <source>
        <dbReference type="EMBL" id="RGK43715.1"/>
    </source>
</evidence>
<keyword evidence="1" id="KW-0004">4Fe-4S</keyword>
<evidence type="ECO:0000256" key="1">
    <source>
        <dbReference type="ARBA" id="ARBA00022485"/>
    </source>
</evidence>
<proteinExistence type="predicted"/>
<sequence length="321" mass="36292">MKSKNDVSECIHCHVCQKHCEFLKKYGIDIGDTEKLKELSYHCFLCGKCTEVCPIGIDGRDYILKLRRENVREAEGTFREKGYGMLLKEKKDYIYKNYRNATGKCILFPGCNFPSFYPKTMKKLVKLLKEHGIGVAYDCCGKPIAELGLEADEKRIIQRINDEFEKRGVEEVIMLCPNCYTFLKPYLKVKVTDIYAKLEELGIGEKNLESGKVFLPCPDREKREILASAERFVKGSLESVKGVQCCGLGGCAPVKEPEIAKHMASALAGEKKVYSYCASCSGNLTRGGCQNVRHLLTEILKTYEKPDVKKSMINRAKAKFT</sequence>
<dbReference type="GO" id="GO:0005886">
    <property type="term" value="C:plasma membrane"/>
    <property type="evidence" value="ECO:0007669"/>
    <property type="project" value="TreeGrafter"/>
</dbReference>
<feature type="domain" description="4Fe-4S ferredoxin-type" evidence="7">
    <location>
        <begin position="7"/>
        <end position="57"/>
    </location>
</feature>
<evidence type="ECO:0000256" key="2">
    <source>
        <dbReference type="ARBA" id="ARBA00022723"/>
    </source>
</evidence>
<dbReference type="Pfam" id="PF13183">
    <property type="entry name" value="Fer4_8"/>
    <property type="match status" value="1"/>
</dbReference>
<name>A0A3E4M2J4_9FIRM</name>
<comment type="caution">
    <text evidence="8">The sequence shown here is derived from an EMBL/GenBank/DDBJ whole genome shotgun (WGS) entry which is preliminary data.</text>
</comment>
<gene>
    <name evidence="8" type="ORF">DXD10_15525</name>
</gene>
<keyword evidence="5" id="KW-0411">Iron-sulfur</keyword>
<protein>
    <submittedName>
        <fullName evidence="8">(Fe-S)-binding protein</fullName>
    </submittedName>
</protein>
<evidence type="ECO:0000256" key="3">
    <source>
        <dbReference type="ARBA" id="ARBA00023002"/>
    </source>
</evidence>
<dbReference type="InterPro" id="IPR004017">
    <property type="entry name" value="Cys_rich_dom"/>
</dbReference>
<dbReference type="Proteomes" id="UP000261208">
    <property type="component" value="Unassembled WGS sequence"/>
</dbReference>
<dbReference type="Pfam" id="PF02754">
    <property type="entry name" value="CCG"/>
    <property type="match status" value="2"/>
</dbReference>
<feature type="domain" description="Cysteine-rich" evidence="6">
    <location>
        <begin position="107"/>
        <end position="184"/>
    </location>
</feature>
<keyword evidence="2" id="KW-0479">Metal-binding</keyword>
<dbReference type="EMBL" id="QSQQ01000028">
    <property type="protein sequence ID" value="RGK43715.1"/>
    <property type="molecule type" value="Genomic_DNA"/>
</dbReference>
<dbReference type="InterPro" id="IPR017896">
    <property type="entry name" value="4Fe4S_Fe-S-bd"/>
</dbReference>
<dbReference type="PROSITE" id="PS00198">
    <property type="entry name" value="4FE4S_FER_1"/>
    <property type="match status" value="1"/>
</dbReference>
<evidence type="ECO:0000259" key="7">
    <source>
        <dbReference type="Pfam" id="PF13183"/>
    </source>
</evidence>
<dbReference type="GO" id="GO:0016491">
    <property type="term" value="F:oxidoreductase activity"/>
    <property type="evidence" value="ECO:0007669"/>
    <property type="project" value="UniProtKB-KW"/>
</dbReference>
<dbReference type="InterPro" id="IPR017900">
    <property type="entry name" value="4Fe4S_Fe_S_CS"/>
</dbReference>
<keyword evidence="3" id="KW-0560">Oxidoreductase</keyword>